<evidence type="ECO:0000256" key="3">
    <source>
        <dbReference type="ARBA" id="ARBA00023237"/>
    </source>
</evidence>
<dbReference type="Gene3D" id="1.10.287.1490">
    <property type="match status" value="1"/>
</dbReference>
<dbReference type="GO" id="GO:0009279">
    <property type="term" value="C:cell outer membrane"/>
    <property type="evidence" value="ECO:0007669"/>
    <property type="project" value="UniProtKB-SubCell"/>
</dbReference>
<feature type="domain" description="OmpA-like" evidence="6">
    <location>
        <begin position="306"/>
        <end position="421"/>
    </location>
</feature>
<accession>A0A2S7XRW7</accession>
<dbReference type="InterPro" id="IPR050330">
    <property type="entry name" value="Bact_OuterMem_StrucFunc"/>
</dbReference>
<reference evidence="7 8" key="1">
    <citation type="submission" date="2018-01" db="EMBL/GenBank/DDBJ databases">
        <title>The complete genome sequence of Chromatium okenii LaCa, a purple sulfur bacterium with a turbulent life.</title>
        <authorList>
            <person name="Luedin S.M."/>
            <person name="Liechti N."/>
            <person name="Storelli N."/>
            <person name="Danza F."/>
            <person name="Wittwer M."/>
            <person name="Pothier J.F."/>
            <person name="Tonolla M.A."/>
        </authorList>
    </citation>
    <scope>NUCLEOTIDE SEQUENCE [LARGE SCALE GENOMIC DNA]</scope>
    <source>
        <strain evidence="7 8">LaCa</strain>
    </source>
</reference>
<keyword evidence="8" id="KW-1185">Reference proteome</keyword>
<dbReference type="Pfam" id="PF00691">
    <property type="entry name" value="OmpA"/>
    <property type="match status" value="1"/>
</dbReference>
<evidence type="ECO:0000256" key="1">
    <source>
        <dbReference type="ARBA" id="ARBA00004442"/>
    </source>
</evidence>
<comment type="subcellular location">
    <subcellularLocation>
        <location evidence="1">Cell outer membrane</location>
    </subcellularLocation>
</comment>
<name>A0A2S7XRW7_9GAMM</name>
<dbReference type="Gene3D" id="3.30.1330.60">
    <property type="entry name" value="OmpA-like domain"/>
    <property type="match status" value="1"/>
</dbReference>
<dbReference type="EMBL" id="PPGH01000034">
    <property type="protein sequence ID" value="PQJ96477.1"/>
    <property type="molecule type" value="Genomic_DNA"/>
</dbReference>
<dbReference type="InterPro" id="IPR006690">
    <property type="entry name" value="OMPA-like_CS"/>
</dbReference>
<evidence type="ECO:0000256" key="4">
    <source>
        <dbReference type="PROSITE-ProRule" id="PRU00473"/>
    </source>
</evidence>
<dbReference type="PANTHER" id="PTHR30329">
    <property type="entry name" value="STATOR ELEMENT OF FLAGELLAR MOTOR COMPLEX"/>
    <property type="match status" value="1"/>
</dbReference>
<comment type="caution">
    <text evidence="7">The sequence shown here is derived from an EMBL/GenBank/DDBJ whole genome shotgun (WGS) entry which is preliminary data.</text>
</comment>
<evidence type="ECO:0000313" key="8">
    <source>
        <dbReference type="Proteomes" id="UP000239936"/>
    </source>
</evidence>
<dbReference type="PROSITE" id="PS51123">
    <property type="entry name" value="OMPA_2"/>
    <property type="match status" value="1"/>
</dbReference>
<evidence type="ECO:0000313" key="7">
    <source>
        <dbReference type="EMBL" id="PQJ96477.1"/>
    </source>
</evidence>
<dbReference type="AlphaFoldDB" id="A0A2S7XRW7"/>
<keyword evidence="3" id="KW-0998">Cell outer membrane</keyword>
<dbReference type="InterPro" id="IPR006664">
    <property type="entry name" value="OMP_bac"/>
</dbReference>
<proteinExistence type="predicted"/>
<keyword evidence="5" id="KW-0175">Coiled coil</keyword>
<feature type="coiled-coil region" evidence="5">
    <location>
        <begin position="78"/>
        <end position="242"/>
    </location>
</feature>
<dbReference type="OrthoDB" id="9782229at2"/>
<protein>
    <recommendedName>
        <fullName evidence="6">OmpA-like domain-containing protein</fullName>
    </recommendedName>
</protein>
<organism evidence="7 8">
    <name type="scientific">Chromatium okenii</name>
    <dbReference type="NCBI Taxonomy" id="61644"/>
    <lineage>
        <taxon>Bacteria</taxon>
        <taxon>Pseudomonadati</taxon>
        <taxon>Pseudomonadota</taxon>
        <taxon>Gammaproteobacteria</taxon>
        <taxon>Chromatiales</taxon>
        <taxon>Chromatiaceae</taxon>
        <taxon>Chromatium</taxon>
    </lineage>
</organism>
<evidence type="ECO:0000259" key="6">
    <source>
        <dbReference type="PROSITE" id="PS51123"/>
    </source>
</evidence>
<evidence type="ECO:0000256" key="2">
    <source>
        <dbReference type="ARBA" id="ARBA00023136"/>
    </source>
</evidence>
<evidence type="ECO:0000256" key="5">
    <source>
        <dbReference type="SAM" id="Coils"/>
    </source>
</evidence>
<dbReference type="PROSITE" id="PS01068">
    <property type="entry name" value="OMPA_1"/>
    <property type="match status" value="1"/>
</dbReference>
<dbReference type="CDD" id="cd07185">
    <property type="entry name" value="OmpA_C-like"/>
    <property type="match status" value="1"/>
</dbReference>
<sequence length="421" mass="45879">MLYREAKAQAVDVQSKFDQMRESIVAVTAEHQARITELEHHLNERVTLARTTPLDAEMLQMAQAAGVLPPSETIAEDHQELTDQLAEVQLRLEEVQSQLDAARTETTTAREQFAEVKQQFDDAQIALAQMKTQAAEDAVAAETATQKLAELTQQFEDAQVALAQMKTQAASTVDELAENERQRLRQQAIFDAQSEQLAALKTQQAAAQQEREELLQKHQDAVQALTDTLAATKQQLATVEHELQTAPTAAVPAQPVETTAVLSAPATESVAATTTQVACAETEQALNRLRSLYEGFAALGATYTPHGLLLRLNENEVRFQPGQATLLGGELPSVTRIAELLKEQPTLTVRVEGHTDRSGNDELNKTLSQQRAEAVKQALIARGVDAVRLTAEGIGSARPLADNATAAGRSQNRRVEVYVSE</sequence>
<dbReference type="PRINTS" id="PR01021">
    <property type="entry name" value="OMPADOMAIN"/>
</dbReference>
<keyword evidence="2 4" id="KW-0472">Membrane</keyword>
<dbReference type="PANTHER" id="PTHR30329:SF21">
    <property type="entry name" value="LIPOPROTEIN YIAD-RELATED"/>
    <property type="match status" value="1"/>
</dbReference>
<dbReference type="InterPro" id="IPR036737">
    <property type="entry name" value="OmpA-like_sf"/>
</dbReference>
<dbReference type="InterPro" id="IPR006665">
    <property type="entry name" value="OmpA-like"/>
</dbReference>
<gene>
    <name evidence="7" type="ORF">CXB77_06390</name>
</gene>
<dbReference type="SUPFAM" id="SSF103088">
    <property type="entry name" value="OmpA-like"/>
    <property type="match status" value="1"/>
</dbReference>
<dbReference type="Proteomes" id="UP000239936">
    <property type="component" value="Unassembled WGS sequence"/>
</dbReference>